<name>A0A813NNV6_9BILA</name>
<keyword evidence="1" id="KW-0175">Coiled coil</keyword>
<evidence type="ECO:0000313" key="3">
    <source>
        <dbReference type="EMBL" id="CAF0739245.1"/>
    </source>
</evidence>
<dbReference type="PANTHER" id="PTHR13138:SF3">
    <property type="entry name" value="CD2 ANTIGEN CYTOPLASMIC TAIL-BINDING PROTEIN 2"/>
    <property type="match status" value="1"/>
</dbReference>
<evidence type="ECO:0000313" key="5">
    <source>
        <dbReference type="EMBL" id="CAF3609258.1"/>
    </source>
</evidence>
<evidence type="ECO:0000313" key="6">
    <source>
        <dbReference type="Proteomes" id="UP000663870"/>
    </source>
</evidence>
<feature type="region of interest" description="Disordered" evidence="2">
    <location>
        <begin position="191"/>
        <end position="214"/>
    </location>
</feature>
<dbReference type="PANTHER" id="PTHR13138">
    <property type="entry name" value="PROTEIN LIN1"/>
    <property type="match status" value="1"/>
</dbReference>
<dbReference type="GO" id="GO:0005682">
    <property type="term" value="C:U5 snRNP"/>
    <property type="evidence" value="ECO:0007669"/>
    <property type="project" value="InterPro"/>
</dbReference>
<evidence type="ECO:0000256" key="1">
    <source>
        <dbReference type="SAM" id="Coils"/>
    </source>
</evidence>
<evidence type="ECO:0000313" key="4">
    <source>
        <dbReference type="EMBL" id="CAF0793322.1"/>
    </source>
</evidence>
<dbReference type="InterPro" id="IPR039905">
    <property type="entry name" value="CD2BP2/Lin1"/>
</dbReference>
<protein>
    <recommendedName>
        <fullName evidence="7">GYF domain-containing protein</fullName>
    </recommendedName>
</protein>
<dbReference type="Proteomes" id="UP000663889">
    <property type="component" value="Unassembled WGS sequence"/>
</dbReference>
<sequence>MERKRKIVSTTDIETDQTSKKQKKLPNESENTRLHSGKYTLDSDEDDDEQDNAKTMNQDDLDEIGQEKATIGFDDEVKITPFNIEEEMEEGHYDESGCFQWRKKDKDEVHDAWLDEIDWTNVKNYKLKNSQTTEENPDDPSKMNSSNNDEDDDDETSDNQFNEANTLKSILAIMQPNETVVRAIKRLGAAATSNKSKQRIKQRKPLPGEIPTASPVELTSEELKKNKLLLEEMTGLADQFVSNGQLDIYQETYEQLKKKLDRLQSSASSSTNNPTFDMYADSDITASITSSTLSNNKNDSSTTLWEYTTDNNSTIQGPFTTEQMIRLTNIEGKLDKDKVRCRRVGTEQFYSIKRIDFDLYLD</sequence>
<gene>
    <name evidence="5" type="ORF">FNK824_LOCUS3826</name>
    <name evidence="3" type="ORF">JXQ802_LOCUS1019</name>
    <name evidence="4" type="ORF">SEV965_LOCUS256</name>
</gene>
<dbReference type="AlphaFoldDB" id="A0A813NNV6"/>
<dbReference type="EMBL" id="CAJNOU010000004">
    <property type="protein sequence ID" value="CAF0793322.1"/>
    <property type="molecule type" value="Genomic_DNA"/>
</dbReference>
<proteinExistence type="predicted"/>
<dbReference type="Proteomes" id="UP000663874">
    <property type="component" value="Unassembled WGS sequence"/>
</dbReference>
<feature type="compositionally biased region" description="Acidic residues" evidence="2">
    <location>
        <begin position="148"/>
        <end position="157"/>
    </location>
</feature>
<feature type="region of interest" description="Disordered" evidence="2">
    <location>
        <begin position="124"/>
        <end position="160"/>
    </location>
</feature>
<feature type="compositionally biased region" description="Polar residues" evidence="2">
    <location>
        <begin position="124"/>
        <end position="134"/>
    </location>
</feature>
<dbReference type="InterPro" id="IPR035445">
    <property type="entry name" value="GYF-like_dom_sf"/>
</dbReference>
<comment type="caution">
    <text evidence="3">The sequence shown here is derived from an EMBL/GenBank/DDBJ whole genome shotgun (WGS) entry which is preliminary data.</text>
</comment>
<organism evidence="3 6">
    <name type="scientific">Rotaria sordida</name>
    <dbReference type="NCBI Taxonomy" id="392033"/>
    <lineage>
        <taxon>Eukaryota</taxon>
        <taxon>Metazoa</taxon>
        <taxon>Spiralia</taxon>
        <taxon>Gnathifera</taxon>
        <taxon>Rotifera</taxon>
        <taxon>Eurotatoria</taxon>
        <taxon>Bdelloidea</taxon>
        <taxon>Philodinida</taxon>
        <taxon>Philodinidae</taxon>
        <taxon>Rotaria</taxon>
    </lineage>
</organism>
<evidence type="ECO:0000256" key="2">
    <source>
        <dbReference type="SAM" id="MobiDB-lite"/>
    </source>
</evidence>
<dbReference type="Proteomes" id="UP000663870">
    <property type="component" value="Unassembled WGS sequence"/>
</dbReference>
<reference evidence="3" key="1">
    <citation type="submission" date="2021-02" db="EMBL/GenBank/DDBJ databases">
        <authorList>
            <person name="Nowell W R."/>
        </authorList>
    </citation>
    <scope>NUCLEOTIDE SEQUENCE</scope>
</reference>
<keyword evidence="6" id="KW-1185">Reference proteome</keyword>
<dbReference type="Gene3D" id="3.30.1490.40">
    <property type="match status" value="1"/>
</dbReference>
<dbReference type="EMBL" id="CAJOBE010000266">
    <property type="protein sequence ID" value="CAF3609258.1"/>
    <property type="molecule type" value="Genomic_DNA"/>
</dbReference>
<dbReference type="EMBL" id="CAJNOL010000011">
    <property type="protein sequence ID" value="CAF0739245.1"/>
    <property type="molecule type" value="Genomic_DNA"/>
</dbReference>
<feature type="region of interest" description="Disordered" evidence="2">
    <location>
        <begin position="1"/>
        <end position="73"/>
    </location>
</feature>
<accession>A0A813NNV6</accession>
<feature type="coiled-coil region" evidence="1">
    <location>
        <begin position="246"/>
        <end position="273"/>
    </location>
</feature>
<evidence type="ECO:0008006" key="7">
    <source>
        <dbReference type="Google" id="ProtNLM"/>
    </source>
</evidence>